<name>A0A4P6V2Q4_9HYPH</name>
<dbReference type="InterPro" id="IPR029032">
    <property type="entry name" value="AhpD-like"/>
</dbReference>
<dbReference type="KEGG" id="rpod:E0E05_09900"/>
<accession>A0A4P6V2Q4</accession>
<keyword evidence="2" id="KW-1185">Reference proteome</keyword>
<sequence length="161" mass="17660">MTRITPAPIEGNAFHRALGHRPDILEKWYALDGSMRFSGLDPELKEEVRRVIADKVGCTFCSSLGRPDAAKRDGRTAVAVAFAETVCANIADLPAIDDEVFDVLKQEFSEPEIVELVVWTLFMIAGSAFGALMKVPPASTDEFAEYQRWRAEGEAAARSAV</sequence>
<dbReference type="Proteomes" id="UP000293719">
    <property type="component" value="Chromosome"/>
</dbReference>
<protein>
    <submittedName>
        <fullName evidence="1">Carboxymuconolactone decarboxylase family protein</fullName>
    </submittedName>
</protein>
<dbReference type="EMBL" id="CP036532">
    <property type="protein sequence ID" value="QBK30876.1"/>
    <property type="molecule type" value="Genomic_DNA"/>
</dbReference>
<dbReference type="OrthoDB" id="9801997at2"/>
<evidence type="ECO:0000313" key="2">
    <source>
        <dbReference type="Proteomes" id="UP000293719"/>
    </source>
</evidence>
<reference evidence="1 2" key="1">
    <citation type="journal article" date="2017" name="Int. J. Syst. Evol. Microbiol.">
        <title>Roseitalea porphyridii gen. nov., sp. nov., isolated from a red alga, and reclassification of Hoeflea suaedae Chung et al. 2013 as Pseudohoeflea suaedae gen. nov., comb. nov.</title>
        <authorList>
            <person name="Hyeon J.W."/>
            <person name="Jeong S.E."/>
            <person name="Baek K."/>
            <person name="Jeon C.O."/>
        </authorList>
    </citation>
    <scope>NUCLEOTIDE SEQUENCE [LARGE SCALE GENOMIC DNA]</scope>
    <source>
        <strain evidence="1 2">MA7-20</strain>
    </source>
</reference>
<evidence type="ECO:0000313" key="1">
    <source>
        <dbReference type="EMBL" id="QBK30876.1"/>
    </source>
</evidence>
<dbReference type="RefSeq" id="WP_131616560.1">
    <property type="nucleotide sequence ID" value="NZ_CP036532.1"/>
</dbReference>
<dbReference type="SUPFAM" id="SSF69118">
    <property type="entry name" value="AhpD-like"/>
    <property type="match status" value="1"/>
</dbReference>
<dbReference type="Gene3D" id="1.20.1290.10">
    <property type="entry name" value="AhpD-like"/>
    <property type="match status" value="1"/>
</dbReference>
<proteinExistence type="predicted"/>
<dbReference type="GeneID" id="90767609"/>
<dbReference type="AlphaFoldDB" id="A0A4P6V2Q4"/>
<gene>
    <name evidence="1" type="ORF">E0E05_09900</name>
</gene>
<organism evidence="1 2">
    <name type="scientific">Roseitalea porphyridii</name>
    <dbReference type="NCBI Taxonomy" id="1852022"/>
    <lineage>
        <taxon>Bacteria</taxon>
        <taxon>Pseudomonadati</taxon>
        <taxon>Pseudomonadota</taxon>
        <taxon>Alphaproteobacteria</taxon>
        <taxon>Hyphomicrobiales</taxon>
        <taxon>Ahrensiaceae</taxon>
        <taxon>Roseitalea</taxon>
    </lineage>
</organism>